<dbReference type="RefSeq" id="WP_082094219.1">
    <property type="nucleotide sequence ID" value="NZ_CAKZHR010000034.1"/>
</dbReference>
<reference evidence="2 3" key="1">
    <citation type="journal article" date="2015" name="Genome Announc.">
        <title>Complete genome sequences for 59 burkholderia isolates, both pathogenic and near neighbor.</title>
        <authorList>
            <person name="Johnson S.L."/>
            <person name="Bishop-Lilly K.A."/>
            <person name="Ladner J.T."/>
            <person name="Daligault H.E."/>
            <person name="Davenport K.W."/>
            <person name="Jaissle J."/>
            <person name="Frey K.G."/>
            <person name="Koroleva G.I."/>
            <person name="Bruce D.C."/>
            <person name="Coyne S.R."/>
            <person name="Broomall S.M."/>
            <person name="Li P.E."/>
            <person name="Teshima H."/>
            <person name="Gibbons H.S."/>
            <person name="Palacios G.F."/>
            <person name="Rosenzweig C.N."/>
            <person name="Redden C.L."/>
            <person name="Xu Y."/>
            <person name="Minogue T.D."/>
            <person name="Chain P.S."/>
        </authorList>
    </citation>
    <scope>NUCLEOTIDE SEQUENCE [LARGE SCALE GENOMIC DNA]</scope>
    <source>
        <strain evidence="2 3">ATCC BAA-463</strain>
    </source>
</reference>
<evidence type="ECO:0000313" key="3">
    <source>
        <dbReference type="Proteomes" id="UP000032614"/>
    </source>
</evidence>
<keyword evidence="1" id="KW-0732">Signal</keyword>
<feature type="signal peptide" evidence="1">
    <location>
        <begin position="1"/>
        <end position="25"/>
    </location>
</feature>
<feature type="chain" id="PRO_5043750827" description="DUF4148 domain-containing protein" evidence="1">
    <location>
        <begin position="26"/>
        <end position="150"/>
    </location>
</feature>
<evidence type="ECO:0000313" key="2">
    <source>
        <dbReference type="EMBL" id="AJZ56711.1"/>
    </source>
</evidence>
<dbReference type="GeneID" id="66520943"/>
<proteinExistence type="predicted"/>
<gene>
    <name evidence="2" type="ORF">OI25_7598</name>
</gene>
<name>A0AAU8SS41_9BURK</name>
<dbReference type="AlphaFoldDB" id="A0AAU8SS41"/>
<evidence type="ECO:0008006" key="4">
    <source>
        <dbReference type="Google" id="ProtNLM"/>
    </source>
</evidence>
<dbReference type="KEGG" id="bfn:OI25_7598"/>
<sequence length="150" mass="15621">MKRFTSFKHAVFATLLLSTTLTTFASGGGSAAPRDYPFQNAHSSAGQRTASTASGAAVLPAGVTGSTATALEAPAATHSTSTGKSRAQVREELVEAQRMGLIPSGKTDYPPSAETIARNQVRFQQAAPFWRAHGDLPSQGQLASDTDLSK</sequence>
<dbReference type="EMBL" id="CP010025">
    <property type="protein sequence ID" value="AJZ56711.1"/>
    <property type="molecule type" value="Genomic_DNA"/>
</dbReference>
<organism evidence="2 3">
    <name type="scientific">Paraburkholderia fungorum</name>
    <dbReference type="NCBI Taxonomy" id="134537"/>
    <lineage>
        <taxon>Bacteria</taxon>
        <taxon>Pseudomonadati</taxon>
        <taxon>Pseudomonadota</taxon>
        <taxon>Betaproteobacteria</taxon>
        <taxon>Burkholderiales</taxon>
        <taxon>Burkholderiaceae</taxon>
        <taxon>Paraburkholderia</taxon>
    </lineage>
</organism>
<dbReference type="Proteomes" id="UP000032614">
    <property type="component" value="Chromosome 3"/>
</dbReference>
<dbReference type="Pfam" id="PF13663">
    <property type="entry name" value="DUF4148"/>
    <property type="match status" value="1"/>
</dbReference>
<dbReference type="InterPro" id="IPR025421">
    <property type="entry name" value="DUF4148"/>
</dbReference>
<protein>
    <recommendedName>
        <fullName evidence="4">DUF4148 domain-containing protein</fullName>
    </recommendedName>
</protein>
<accession>A0AAU8SS41</accession>
<evidence type="ECO:0000256" key="1">
    <source>
        <dbReference type="SAM" id="SignalP"/>
    </source>
</evidence>